<dbReference type="GO" id="GO:0019213">
    <property type="term" value="F:deacetylase activity"/>
    <property type="evidence" value="ECO:0007669"/>
    <property type="project" value="InterPro"/>
</dbReference>
<comment type="caution">
    <text evidence="1">The sequence shown here is derived from an EMBL/GenBank/DDBJ whole genome shotgun (WGS) entry which is preliminary data.</text>
</comment>
<dbReference type="Pfam" id="PF02585">
    <property type="entry name" value="PIG-L"/>
    <property type="match status" value="1"/>
</dbReference>
<evidence type="ECO:0000313" key="2">
    <source>
        <dbReference type="Proteomes" id="UP000308230"/>
    </source>
</evidence>
<dbReference type="PANTHER" id="PTHR12993:SF30">
    <property type="entry name" value="N-ACETYL-ALPHA-D-GLUCOSAMINYL L-MALATE DEACETYLASE 1"/>
    <property type="match status" value="1"/>
</dbReference>
<name>A0A5R9EX96_9BACL</name>
<dbReference type="NCBIfam" id="TIGR04001">
    <property type="entry name" value="thiol_BshB1"/>
    <property type="match status" value="1"/>
</dbReference>
<protein>
    <submittedName>
        <fullName evidence="1">Bacillithiol biosynthesis deacetylase BshB1</fullName>
    </submittedName>
</protein>
<evidence type="ECO:0000313" key="1">
    <source>
        <dbReference type="EMBL" id="TLS35892.1"/>
    </source>
</evidence>
<gene>
    <name evidence="1" type="primary">bshB1</name>
    <name evidence="1" type="ORF">FCL54_18005</name>
</gene>
<accession>A0A5R9EX96</accession>
<dbReference type="OrthoDB" id="9778719at2"/>
<reference evidence="1 2" key="1">
    <citation type="submission" date="2019-04" db="EMBL/GenBank/DDBJ databases">
        <title>Bacillus caeni sp. nov., a bacterium isolated from mangrove sediment.</title>
        <authorList>
            <person name="Huang H."/>
            <person name="Mo K."/>
            <person name="Hu Y."/>
        </authorList>
    </citation>
    <scope>NUCLEOTIDE SEQUENCE [LARGE SCALE GENOMIC DNA]</scope>
    <source>
        <strain evidence="1 2">HB172195</strain>
    </source>
</reference>
<dbReference type="Proteomes" id="UP000308230">
    <property type="component" value="Unassembled WGS sequence"/>
</dbReference>
<dbReference type="SUPFAM" id="SSF102588">
    <property type="entry name" value="LmbE-like"/>
    <property type="match status" value="1"/>
</dbReference>
<dbReference type="GO" id="GO:0071793">
    <property type="term" value="P:bacillithiol biosynthetic process"/>
    <property type="evidence" value="ECO:0007669"/>
    <property type="project" value="InterPro"/>
</dbReference>
<dbReference type="AlphaFoldDB" id="A0A5R9EX96"/>
<keyword evidence="2" id="KW-1185">Reference proteome</keyword>
<dbReference type="InterPro" id="IPR003737">
    <property type="entry name" value="GlcNAc_PI_deacetylase-related"/>
</dbReference>
<dbReference type="RefSeq" id="WP_138128328.1">
    <property type="nucleotide sequence ID" value="NZ_SWLG01000015.1"/>
</dbReference>
<dbReference type="GO" id="GO:0016811">
    <property type="term" value="F:hydrolase activity, acting on carbon-nitrogen (but not peptide) bonds, in linear amides"/>
    <property type="evidence" value="ECO:0007669"/>
    <property type="project" value="TreeGrafter"/>
</dbReference>
<dbReference type="PANTHER" id="PTHR12993">
    <property type="entry name" value="N-ACETYLGLUCOSAMINYL-PHOSPHATIDYLINOSITOL DE-N-ACETYLASE-RELATED"/>
    <property type="match status" value="1"/>
</dbReference>
<dbReference type="EMBL" id="SWLG01000015">
    <property type="protein sequence ID" value="TLS35892.1"/>
    <property type="molecule type" value="Genomic_DNA"/>
</dbReference>
<dbReference type="InterPro" id="IPR023842">
    <property type="entry name" value="Bacillithiol_biosynth_BshB1"/>
</dbReference>
<dbReference type="InterPro" id="IPR024078">
    <property type="entry name" value="LmbE-like_dom_sf"/>
</dbReference>
<sequence>MGKIDLDILAFGAHADDVEIGMGGTLAKMAKSGYKTAICDLTQAELSSNGTVETRKMEAEKAGEILGVTQRFNLMFPDRGLSVKDEFIEAIVRVIRSLRPTYIFVPYKEDRHPDHGRCADLVEEAAFSAGIRKYASQQNLEPHRSKNLFYYFINGFHKPDFAVDISNEMNLKKQSLEAYRSQFIKGEGTVDTPLTNGYIETVESRECMYGKDAGVTYAEGFKAKQTLLLNQIPLGEYV</sequence>
<dbReference type="Gene3D" id="3.40.50.10320">
    <property type="entry name" value="LmbE-like"/>
    <property type="match status" value="1"/>
</dbReference>
<organism evidence="1 2">
    <name type="scientific">Exobacillus caeni</name>
    <dbReference type="NCBI Taxonomy" id="2574798"/>
    <lineage>
        <taxon>Bacteria</taxon>
        <taxon>Bacillati</taxon>
        <taxon>Bacillota</taxon>
        <taxon>Bacilli</taxon>
        <taxon>Bacillales</taxon>
        <taxon>Guptibacillaceae</taxon>
        <taxon>Exobacillus</taxon>
    </lineage>
</organism>
<proteinExistence type="predicted"/>